<dbReference type="Pfam" id="PF14748">
    <property type="entry name" value="P5CR_dimer"/>
    <property type="match status" value="1"/>
</dbReference>
<name>A0AA39L2M4_MICHY</name>
<feature type="domain" description="Pyrroline-5-carboxylate reductase catalytic N-terminal" evidence="15">
    <location>
        <begin position="2"/>
        <end position="94"/>
    </location>
</feature>
<dbReference type="EMBL" id="JAQQBR010000001">
    <property type="protein sequence ID" value="KAK0182561.1"/>
    <property type="molecule type" value="Genomic_DNA"/>
</dbReference>
<organism evidence="17 18">
    <name type="scientific">Microctonus hyperodae</name>
    <name type="common">Parasitoid wasp</name>
    <dbReference type="NCBI Taxonomy" id="165561"/>
    <lineage>
        <taxon>Eukaryota</taxon>
        <taxon>Metazoa</taxon>
        <taxon>Ecdysozoa</taxon>
        <taxon>Arthropoda</taxon>
        <taxon>Hexapoda</taxon>
        <taxon>Insecta</taxon>
        <taxon>Pterygota</taxon>
        <taxon>Neoptera</taxon>
        <taxon>Endopterygota</taxon>
        <taxon>Hymenoptera</taxon>
        <taxon>Apocrita</taxon>
        <taxon>Ichneumonoidea</taxon>
        <taxon>Braconidae</taxon>
        <taxon>Euphorinae</taxon>
        <taxon>Microctonus</taxon>
    </lineage>
</organism>
<reference evidence="17" key="1">
    <citation type="journal article" date="2023" name="bioRxiv">
        <title>Scaffold-level genome assemblies of two parasitoid biocontrol wasps reveal the parthenogenesis mechanism and an associated novel virus.</title>
        <authorList>
            <person name="Inwood S."/>
            <person name="Skelly J."/>
            <person name="Guhlin J."/>
            <person name="Harrop T."/>
            <person name="Goldson S."/>
            <person name="Dearden P."/>
        </authorList>
    </citation>
    <scope>NUCLEOTIDE SEQUENCE</scope>
    <source>
        <strain evidence="17">Lincoln</strain>
        <tissue evidence="17">Whole body</tissue>
    </source>
</reference>
<proteinExistence type="inferred from homology"/>
<evidence type="ECO:0000259" key="16">
    <source>
        <dbReference type="Pfam" id="PF14748"/>
    </source>
</evidence>
<dbReference type="InterPro" id="IPR000304">
    <property type="entry name" value="Pyrroline-COOH_reductase"/>
</dbReference>
<dbReference type="InterPro" id="IPR029036">
    <property type="entry name" value="P5CR_dimer"/>
</dbReference>
<dbReference type="Gene3D" id="1.10.3730.10">
    <property type="entry name" value="ProC C-terminal domain-like"/>
    <property type="match status" value="1"/>
</dbReference>
<evidence type="ECO:0000256" key="8">
    <source>
        <dbReference type="ARBA" id="ARBA00022650"/>
    </source>
</evidence>
<evidence type="ECO:0000256" key="10">
    <source>
        <dbReference type="ARBA" id="ARBA00023002"/>
    </source>
</evidence>
<keyword evidence="6" id="KW-0963">Cytoplasm</keyword>
<evidence type="ECO:0000313" key="17">
    <source>
        <dbReference type="EMBL" id="KAK0182561.1"/>
    </source>
</evidence>
<evidence type="ECO:0000256" key="5">
    <source>
        <dbReference type="ARBA" id="ARBA00021413"/>
    </source>
</evidence>
<comment type="pathway">
    <text evidence="2 14">Amino-acid biosynthesis; L-proline biosynthesis; L-proline from L-glutamate 5-semialdehyde: step 1/1.</text>
</comment>
<feature type="binding site" evidence="13">
    <location>
        <position position="56"/>
    </location>
    <ligand>
        <name>NADPH</name>
        <dbReference type="ChEBI" id="CHEBI:57783"/>
    </ligand>
</feature>
<dbReference type="PANTHER" id="PTHR11645">
    <property type="entry name" value="PYRROLINE-5-CARBOXYLATE REDUCTASE"/>
    <property type="match status" value="1"/>
</dbReference>
<evidence type="ECO:0000256" key="11">
    <source>
        <dbReference type="ARBA" id="ARBA00050547"/>
    </source>
</evidence>
<evidence type="ECO:0000313" key="18">
    <source>
        <dbReference type="Proteomes" id="UP001168972"/>
    </source>
</evidence>
<evidence type="ECO:0000256" key="6">
    <source>
        <dbReference type="ARBA" id="ARBA00022490"/>
    </source>
</evidence>
<dbReference type="HAMAP" id="MF_01925">
    <property type="entry name" value="P5C_reductase"/>
    <property type="match status" value="1"/>
</dbReference>
<sequence>MRIGFLGAGKMAQALAKGFIKAGTSRGEMMMASCLPSDKHSVQAFEALGSKVVFTNEAVAEYGNILIISVKPQVVPIVLEKLQNVNQLVISLAMGISLSYLETKLPRGTPVIRVMPNTPASIGFAASVFVRGNHANDKHVETVKNMFSTIGICQQIDDESLMDTVTALAGSGPAYVYMMIEALADGAVNMGMPRQLAYQLASQTVIGAGMMVKESGHHPAQLKDDVASPAGSTIAGIHHLETHGMRSAIIGAIQAATLRCAKTSETKKF</sequence>
<reference evidence="17" key="2">
    <citation type="submission" date="2023-03" db="EMBL/GenBank/DDBJ databases">
        <authorList>
            <person name="Inwood S.N."/>
            <person name="Skelly J.G."/>
            <person name="Guhlin J."/>
            <person name="Harrop T.W.R."/>
            <person name="Goldson S.G."/>
            <person name="Dearden P.K."/>
        </authorList>
    </citation>
    <scope>NUCLEOTIDE SEQUENCE</scope>
    <source>
        <strain evidence="17">Lincoln</strain>
        <tissue evidence="17">Whole body</tissue>
    </source>
</reference>
<dbReference type="Pfam" id="PF03807">
    <property type="entry name" value="F420_oxidored"/>
    <property type="match status" value="1"/>
</dbReference>
<evidence type="ECO:0000256" key="1">
    <source>
        <dbReference type="ARBA" id="ARBA00004496"/>
    </source>
</evidence>
<dbReference type="InterPro" id="IPR008927">
    <property type="entry name" value="6-PGluconate_DH-like_C_sf"/>
</dbReference>
<dbReference type="SUPFAM" id="SSF48179">
    <property type="entry name" value="6-phosphogluconate dehydrogenase C-terminal domain-like"/>
    <property type="match status" value="1"/>
</dbReference>
<evidence type="ECO:0000256" key="9">
    <source>
        <dbReference type="ARBA" id="ARBA00022857"/>
    </source>
</evidence>
<evidence type="ECO:0000256" key="2">
    <source>
        <dbReference type="ARBA" id="ARBA00005205"/>
    </source>
</evidence>
<comment type="similarity">
    <text evidence="3 14">Belongs to the pyrroline-5-carboxylate reductase family.</text>
</comment>
<comment type="catalytic activity">
    <reaction evidence="12 14">
        <text>L-proline + NADP(+) = (S)-1-pyrroline-5-carboxylate + NADPH + 2 H(+)</text>
        <dbReference type="Rhea" id="RHEA:14109"/>
        <dbReference type="ChEBI" id="CHEBI:15378"/>
        <dbReference type="ChEBI" id="CHEBI:17388"/>
        <dbReference type="ChEBI" id="CHEBI:57783"/>
        <dbReference type="ChEBI" id="CHEBI:58349"/>
        <dbReference type="ChEBI" id="CHEBI:60039"/>
        <dbReference type="EC" id="1.5.1.2"/>
    </reaction>
</comment>
<dbReference type="EC" id="1.5.1.2" evidence="4 14"/>
<keyword evidence="10 14" id="KW-0560">Oxidoreductase</keyword>
<dbReference type="FunFam" id="1.10.3730.10:FF:000001">
    <property type="entry name" value="Pyrroline-5-carboxylate reductase"/>
    <property type="match status" value="1"/>
</dbReference>
<dbReference type="GO" id="GO:0055129">
    <property type="term" value="P:L-proline biosynthetic process"/>
    <property type="evidence" value="ECO:0007669"/>
    <property type="project" value="TreeGrafter"/>
</dbReference>
<dbReference type="InterPro" id="IPR053790">
    <property type="entry name" value="P5CR-like_CS"/>
</dbReference>
<evidence type="ECO:0000256" key="13">
    <source>
        <dbReference type="PIRSR" id="PIRSR000193-1"/>
    </source>
</evidence>
<keyword evidence="9 13" id="KW-0521">NADP</keyword>
<dbReference type="NCBIfam" id="TIGR00112">
    <property type="entry name" value="proC"/>
    <property type="match status" value="1"/>
</dbReference>
<evidence type="ECO:0000256" key="4">
    <source>
        <dbReference type="ARBA" id="ARBA00012855"/>
    </source>
</evidence>
<accession>A0AA39L2M4</accession>
<protein>
    <recommendedName>
        <fullName evidence="5 14">Pyrroline-5-carboxylate reductase</fullName>
        <ecNumber evidence="4 14">1.5.1.2</ecNumber>
    </recommendedName>
</protein>
<dbReference type="PROSITE" id="PS00521">
    <property type="entry name" value="P5CR"/>
    <property type="match status" value="1"/>
</dbReference>
<keyword evidence="7 14" id="KW-0028">Amino-acid biosynthesis</keyword>
<keyword evidence="18" id="KW-1185">Reference proteome</keyword>
<dbReference type="Proteomes" id="UP001168972">
    <property type="component" value="Unassembled WGS sequence"/>
</dbReference>
<dbReference type="AlphaFoldDB" id="A0AA39L2M4"/>
<feature type="binding site" evidence="13">
    <location>
        <begin position="6"/>
        <end position="11"/>
    </location>
    <ligand>
        <name>NADP(+)</name>
        <dbReference type="ChEBI" id="CHEBI:58349"/>
    </ligand>
</feature>
<evidence type="ECO:0000256" key="3">
    <source>
        <dbReference type="ARBA" id="ARBA00005525"/>
    </source>
</evidence>
<dbReference type="InterPro" id="IPR036291">
    <property type="entry name" value="NAD(P)-bd_dom_sf"/>
</dbReference>
<comment type="caution">
    <text evidence="17">The sequence shown here is derived from an EMBL/GenBank/DDBJ whole genome shotgun (WGS) entry which is preliminary data.</text>
</comment>
<comment type="catalytic activity">
    <reaction evidence="11">
        <text>L-proline + NAD(+) = (S)-1-pyrroline-5-carboxylate + NADH + 2 H(+)</text>
        <dbReference type="Rhea" id="RHEA:14105"/>
        <dbReference type="ChEBI" id="CHEBI:15378"/>
        <dbReference type="ChEBI" id="CHEBI:17388"/>
        <dbReference type="ChEBI" id="CHEBI:57540"/>
        <dbReference type="ChEBI" id="CHEBI:57945"/>
        <dbReference type="ChEBI" id="CHEBI:60039"/>
        <dbReference type="EC" id="1.5.1.2"/>
    </reaction>
</comment>
<dbReference type="GO" id="GO:0004735">
    <property type="term" value="F:pyrroline-5-carboxylate reductase activity"/>
    <property type="evidence" value="ECO:0007669"/>
    <property type="project" value="UniProtKB-EC"/>
</dbReference>
<dbReference type="PIRSF" id="PIRSF000193">
    <property type="entry name" value="Pyrrol-5-carb_rd"/>
    <property type="match status" value="1"/>
</dbReference>
<gene>
    <name evidence="17" type="ORF">PV327_000686</name>
</gene>
<comment type="subcellular location">
    <subcellularLocation>
        <location evidence="1">Cytoplasm</location>
    </subcellularLocation>
</comment>
<keyword evidence="8 14" id="KW-0641">Proline biosynthesis</keyword>
<dbReference type="FunFam" id="3.40.50.720:FF:000190">
    <property type="entry name" value="Pyrroline-5-carboxylate reductase"/>
    <property type="match status" value="1"/>
</dbReference>
<dbReference type="PANTHER" id="PTHR11645:SF62">
    <property type="entry name" value="PYRROLINE-5-CARBOXYLATE REDUCTASE"/>
    <property type="match status" value="1"/>
</dbReference>
<feature type="domain" description="Pyrroline-5-carboxylate reductase dimerisation" evidence="16">
    <location>
        <begin position="159"/>
        <end position="261"/>
    </location>
</feature>
<evidence type="ECO:0000256" key="12">
    <source>
        <dbReference type="ARBA" id="ARBA00052690"/>
    </source>
</evidence>
<evidence type="ECO:0000256" key="7">
    <source>
        <dbReference type="ARBA" id="ARBA00022605"/>
    </source>
</evidence>
<dbReference type="Gene3D" id="3.40.50.720">
    <property type="entry name" value="NAD(P)-binding Rossmann-like Domain"/>
    <property type="match status" value="1"/>
</dbReference>
<dbReference type="GO" id="GO:0005737">
    <property type="term" value="C:cytoplasm"/>
    <property type="evidence" value="ECO:0007669"/>
    <property type="project" value="UniProtKB-SubCell"/>
</dbReference>
<evidence type="ECO:0000259" key="15">
    <source>
        <dbReference type="Pfam" id="PF03807"/>
    </source>
</evidence>
<evidence type="ECO:0000256" key="14">
    <source>
        <dbReference type="RuleBase" id="RU003903"/>
    </source>
</evidence>
<dbReference type="InterPro" id="IPR028939">
    <property type="entry name" value="P5C_Rdtase_cat_N"/>
</dbReference>
<dbReference type="SUPFAM" id="SSF51735">
    <property type="entry name" value="NAD(P)-binding Rossmann-fold domains"/>
    <property type="match status" value="1"/>
</dbReference>